<evidence type="ECO:0000313" key="3">
    <source>
        <dbReference type="Proteomes" id="UP000594263"/>
    </source>
</evidence>
<keyword evidence="3" id="KW-1185">Reference proteome</keyword>
<comment type="similarity">
    <text evidence="1">Belongs to the eukaryotic mitochondrial porin (TC 1.B.8.1) family.</text>
</comment>
<accession>A0A7N0UC25</accession>
<dbReference type="AlphaFoldDB" id="A0A7N0UC25"/>
<dbReference type="Gene3D" id="2.40.160.10">
    <property type="entry name" value="Porin"/>
    <property type="match status" value="1"/>
</dbReference>
<dbReference type="InterPro" id="IPR027246">
    <property type="entry name" value="Porin_Euk/Tom40"/>
</dbReference>
<dbReference type="GO" id="GO:0005741">
    <property type="term" value="C:mitochondrial outer membrane"/>
    <property type="evidence" value="ECO:0007669"/>
    <property type="project" value="InterPro"/>
</dbReference>
<evidence type="ECO:0000313" key="2">
    <source>
        <dbReference type="EnsemblPlants" id="Kaladp0058s0452.1.v1.1"/>
    </source>
</evidence>
<reference evidence="2" key="1">
    <citation type="submission" date="2021-01" db="UniProtKB">
        <authorList>
            <consortium name="EnsemblPlants"/>
        </authorList>
    </citation>
    <scope>IDENTIFICATION</scope>
</reference>
<dbReference type="Pfam" id="PF01459">
    <property type="entry name" value="Porin_3"/>
    <property type="match status" value="1"/>
</dbReference>
<dbReference type="GO" id="GO:0008308">
    <property type="term" value="F:voltage-gated monoatomic anion channel activity"/>
    <property type="evidence" value="ECO:0007669"/>
    <property type="project" value="InterPro"/>
</dbReference>
<dbReference type="PANTHER" id="PTHR11743:SF70">
    <property type="entry name" value="GH26960P-RELATED"/>
    <property type="match status" value="1"/>
</dbReference>
<dbReference type="PANTHER" id="PTHR11743">
    <property type="entry name" value="VOLTAGE-DEPENDENT ANION-SELECTIVE CHANNEL"/>
    <property type="match status" value="1"/>
</dbReference>
<dbReference type="Proteomes" id="UP000594263">
    <property type="component" value="Unplaced"/>
</dbReference>
<protein>
    <submittedName>
        <fullName evidence="2">Uncharacterized protein</fullName>
    </submittedName>
</protein>
<name>A0A7N0UC25_KALFE</name>
<dbReference type="InterPro" id="IPR023614">
    <property type="entry name" value="Porin_dom_sf"/>
</dbReference>
<organism evidence="2 3">
    <name type="scientific">Kalanchoe fedtschenkoi</name>
    <name type="common">Lavender scallops</name>
    <name type="synonym">South American air plant</name>
    <dbReference type="NCBI Taxonomy" id="63787"/>
    <lineage>
        <taxon>Eukaryota</taxon>
        <taxon>Viridiplantae</taxon>
        <taxon>Streptophyta</taxon>
        <taxon>Embryophyta</taxon>
        <taxon>Tracheophyta</taxon>
        <taxon>Spermatophyta</taxon>
        <taxon>Magnoliopsida</taxon>
        <taxon>eudicotyledons</taxon>
        <taxon>Gunneridae</taxon>
        <taxon>Pentapetalae</taxon>
        <taxon>Saxifragales</taxon>
        <taxon>Crassulaceae</taxon>
        <taxon>Kalanchoe</taxon>
    </lineage>
</organism>
<evidence type="ECO:0000256" key="1">
    <source>
        <dbReference type="ARBA" id="ARBA00009624"/>
    </source>
</evidence>
<sequence length="185" mass="20388">MKIPEMVNFRFTMGHVYNLWLHESLETSSLLHPPTLHSSQLRLDHDVILMQASLLGNHVLSVGADLSFDIATGNFTQINTGLSLAHVDLIASLALNDKADLLNDSYYHTVSPLSNTTVGAEFTHRFSTNENTFTIGTQHALDLLTTRRPESTIREKLSFFTVSGEVDTKAIEKSAKVGLALALKP</sequence>
<proteinExistence type="inferred from homology"/>
<dbReference type="Gramene" id="Kaladp0058s0452.1.v1.1">
    <property type="protein sequence ID" value="Kaladp0058s0452.1.v1.1"/>
    <property type="gene ID" value="Kaladp0058s0452.v1.1"/>
</dbReference>
<dbReference type="EnsemblPlants" id="Kaladp0058s0452.1.v1.1">
    <property type="protein sequence ID" value="Kaladp0058s0452.1.v1.1"/>
    <property type="gene ID" value="Kaladp0058s0452.v1.1"/>
</dbReference>
<dbReference type="InterPro" id="IPR001925">
    <property type="entry name" value="Porin_Euk"/>
</dbReference>